<dbReference type="EMBL" id="JARKIE010000170">
    <property type="protein sequence ID" value="KAJ7671914.1"/>
    <property type="molecule type" value="Genomic_DNA"/>
</dbReference>
<name>A0AAD7CZU0_MYCRO</name>
<keyword evidence="3" id="KW-1185">Reference proteome</keyword>
<dbReference type="AlphaFoldDB" id="A0AAD7CZU0"/>
<dbReference type="Proteomes" id="UP001221757">
    <property type="component" value="Unassembled WGS sequence"/>
</dbReference>
<sequence>QIQVFGNIVNGQRIAAIIYIVQQSTQVLQGFITSINTANGHFFVSNVEFVLNDPLGRFGLPYTANSLWTVDPDNPSVRASTGSPLCIPRSTKDADCPASNRPTDPATGKSATSFTFKAPATVVAGADPDPRLMVPLVVGDYVTFSGTKVVGSLIEVCDCRRSTSPYTDYAIHCR</sequence>
<organism evidence="2 3">
    <name type="scientific">Mycena rosella</name>
    <name type="common">Pink bonnet</name>
    <name type="synonym">Agaricus rosellus</name>
    <dbReference type="NCBI Taxonomy" id="1033263"/>
    <lineage>
        <taxon>Eukaryota</taxon>
        <taxon>Fungi</taxon>
        <taxon>Dikarya</taxon>
        <taxon>Basidiomycota</taxon>
        <taxon>Agaricomycotina</taxon>
        <taxon>Agaricomycetes</taxon>
        <taxon>Agaricomycetidae</taxon>
        <taxon>Agaricales</taxon>
        <taxon>Marasmiineae</taxon>
        <taxon>Mycenaceae</taxon>
        <taxon>Mycena</taxon>
    </lineage>
</organism>
<evidence type="ECO:0000313" key="2">
    <source>
        <dbReference type="EMBL" id="KAJ7671914.1"/>
    </source>
</evidence>
<gene>
    <name evidence="2" type="ORF">B0H17DRAFT_948004</name>
</gene>
<accession>A0AAD7CZU0</accession>
<reference evidence="2" key="1">
    <citation type="submission" date="2023-03" db="EMBL/GenBank/DDBJ databases">
        <title>Massive genome expansion in bonnet fungi (Mycena s.s.) driven by repeated elements and novel gene families across ecological guilds.</title>
        <authorList>
            <consortium name="Lawrence Berkeley National Laboratory"/>
            <person name="Harder C.B."/>
            <person name="Miyauchi S."/>
            <person name="Viragh M."/>
            <person name="Kuo A."/>
            <person name="Thoen E."/>
            <person name="Andreopoulos B."/>
            <person name="Lu D."/>
            <person name="Skrede I."/>
            <person name="Drula E."/>
            <person name="Henrissat B."/>
            <person name="Morin E."/>
            <person name="Kohler A."/>
            <person name="Barry K."/>
            <person name="LaButti K."/>
            <person name="Morin E."/>
            <person name="Salamov A."/>
            <person name="Lipzen A."/>
            <person name="Mereny Z."/>
            <person name="Hegedus B."/>
            <person name="Baldrian P."/>
            <person name="Stursova M."/>
            <person name="Weitz H."/>
            <person name="Taylor A."/>
            <person name="Grigoriev I.V."/>
            <person name="Nagy L.G."/>
            <person name="Martin F."/>
            <person name="Kauserud H."/>
        </authorList>
    </citation>
    <scope>NUCLEOTIDE SEQUENCE</scope>
    <source>
        <strain evidence="2">CBHHK067</strain>
    </source>
</reference>
<evidence type="ECO:0000256" key="1">
    <source>
        <dbReference type="SAM" id="MobiDB-lite"/>
    </source>
</evidence>
<evidence type="ECO:0000313" key="3">
    <source>
        <dbReference type="Proteomes" id="UP001221757"/>
    </source>
</evidence>
<comment type="caution">
    <text evidence="2">The sequence shown here is derived from an EMBL/GenBank/DDBJ whole genome shotgun (WGS) entry which is preliminary data.</text>
</comment>
<feature type="region of interest" description="Disordered" evidence="1">
    <location>
        <begin position="79"/>
        <end position="111"/>
    </location>
</feature>
<feature type="non-terminal residue" evidence="2">
    <location>
        <position position="1"/>
    </location>
</feature>
<proteinExistence type="predicted"/>
<protein>
    <submittedName>
        <fullName evidence="2">Uncharacterized protein</fullName>
    </submittedName>
</protein>